<comment type="subcellular location">
    <subcellularLocation>
        <location evidence="1">Cell membrane</location>
        <topology evidence="1">Multi-pass membrane protein</topology>
    </subcellularLocation>
</comment>
<dbReference type="Proteomes" id="UP000267027">
    <property type="component" value="Unassembled WGS sequence"/>
</dbReference>
<evidence type="ECO:0000256" key="8">
    <source>
        <dbReference type="ARBA" id="ARBA00023136"/>
    </source>
</evidence>
<name>A0A158PGF4_ANGCS</name>
<dbReference type="Pfam" id="PF00664">
    <property type="entry name" value="ABC_membrane"/>
    <property type="match status" value="2"/>
</dbReference>
<evidence type="ECO:0000256" key="5">
    <source>
        <dbReference type="ARBA" id="ARBA00022741"/>
    </source>
</evidence>
<dbReference type="WBParaSite" id="ACOC_0000518401-mRNA-1">
    <property type="protein sequence ID" value="ACOC_0000518401-mRNA-1"/>
    <property type="gene ID" value="ACOC_0000518401"/>
</dbReference>
<keyword evidence="7 10" id="KW-1133">Transmembrane helix</keyword>
<dbReference type="Gene3D" id="1.20.1560.10">
    <property type="entry name" value="ABC transporter type 1, transmembrane domain"/>
    <property type="match status" value="2"/>
</dbReference>
<accession>A0A158PGF4</accession>
<keyword evidence="14" id="KW-1185">Reference proteome</keyword>
<sequence>MPGGDLYEISDSGGTLSGGQRTRVALARALYQENSVYLLDEPLASLDRNVANSIWIGAIEKTLRDRGAPKEVLSEEWAQFDTDEDESNSVEESDRIVLHEEERQVGTVKASVVQRYIEATGRILTASVIVALFLMQFSKNTADWWLSRWTQAQHNITSLLLRGVQMDRSVRFLMIYAVIATANTIFTLIRAFLFAFGGILAAKHLHMELLHKLLRTSMSWWDRTPSGRVINRICSDVYTCDDNLPFQVFTELSFQLLNILLASFFNLLGTLVITVIGLPLMFPVFALLMTLYYFIQKYYSWRHIFSMYSCKEAVILVFFIYFVLRLTTVELKRLASLSLSPLYSHLGDTVNGLPTIRAQRFVERFATALREHLTVNMRAQYSLIAAGQWLSVRLSFISISIVATIAMTAVVQHQMKGVDSGMIALAITYALSLTGLLNGLLGSFIETEKEMISVERIDDYLTNIGRYYDNITDISGHIEFNNVSLRYSGYMPFALDNVSISVPAGQKMAIVGRTGSGKTSLLQALLRMVNIESGEIKLDGLNTTLIPLNVLRRVFGVVPQHPFIFSGSLYENLTVGCDSVEMHQVANITHLASLDSLVTRIGGLDGHIEEGGRNLSFGERQIISICRVLLAKAKIVLIDEATSHLDEAAHRRMLSLIMNYLPDATLICITHILHGLSEFDAVVEMANGKVVGIKSPQEEVSPHTLRIVLIKAVVRFSSQRRFLLCGLGAGPHVCFAPLNQFTAFVKMLSTVKLIEYQLYSISLVDEWNENSSMRTKSVVISTVRIVCIEWIITSNAEVRKLIFELLRIFCPYQSISYC</sequence>
<dbReference type="PANTHER" id="PTHR24223">
    <property type="entry name" value="ATP-BINDING CASSETTE SUB-FAMILY C"/>
    <property type="match status" value="1"/>
</dbReference>
<gene>
    <name evidence="13" type="ORF">ACOC_LOCUS5185</name>
</gene>
<keyword evidence="5" id="KW-0547">Nucleotide-binding</keyword>
<dbReference type="SUPFAM" id="SSF90123">
    <property type="entry name" value="ABC transporter transmembrane region"/>
    <property type="match status" value="2"/>
</dbReference>
<feature type="domain" description="ABC transmembrane type-1" evidence="12">
    <location>
        <begin position="155"/>
        <end position="449"/>
    </location>
</feature>
<dbReference type="InterPro" id="IPR036640">
    <property type="entry name" value="ABC1_TM_sf"/>
</dbReference>
<feature type="transmembrane region" description="Helical" evidence="10">
    <location>
        <begin position="305"/>
        <end position="324"/>
    </location>
</feature>
<dbReference type="InterPro" id="IPR050173">
    <property type="entry name" value="ABC_transporter_C-like"/>
</dbReference>
<keyword evidence="3" id="KW-1003">Cell membrane</keyword>
<organism evidence="15">
    <name type="scientific">Angiostrongylus costaricensis</name>
    <name type="common">Nematode worm</name>
    <dbReference type="NCBI Taxonomy" id="334426"/>
    <lineage>
        <taxon>Eukaryota</taxon>
        <taxon>Metazoa</taxon>
        <taxon>Ecdysozoa</taxon>
        <taxon>Nematoda</taxon>
        <taxon>Chromadorea</taxon>
        <taxon>Rhabditida</taxon>
        <taxon>Rhabditina</taxon>
        <taxon>Rhabditomorpha</taxon>
        <taxon>Strongyloidea</taxon>
        <taxon>Metastrongylidae</taxon>
        <taxon>Angiostrongylus</taxon>
    </lineage>
</organism>
<dbReference type="OrthoDB" id="6500128at2759"/>
<evidence type="ECO:0000256" key="9">
    <source>
        <dbReference type="ARBA" id="ARBA00023180"/>
    </source>
</evidence>
<reference evidence="15" key="1">
    <citation type="submission" date="2016-04" db="UniProtKB">
        <authorList>
            <consortium name="WormBaseParasite"/>
        </authorList>
    </citation>
    <scope>IDENTIFICATION</scope>
</reference>
<evidence type="ECO:0000256" key="1">
    <source>
        <dbReference type="ARBA" id="ARBA00004651"/>
    </source>
</evidence>
<dbReference type="PROSITE" id="PS50929">
    <property type="entry name" value="ABC_TM1F"/>
    <property type="match status" value="1"/>
</dbReference>
<dbReference type="PROSITE" id="PS50893">
    <property type="entry name" value="ABC_TRANSPORTER_2"/>
    <property type="match status" value="1"/>
</dbReference>
<dbReference type="InterPro" id="IPR011527">
    <property type="entry name" value="ABC1_TM_dom"/>
</dbReference>
<keyword evidence="4 10" id="KW-0812">Transmembrane</keyword>
<keyword evidence="9" id="KW-0325">Glycoprotein</keyword>
<feature type="transmembrane region" description="Helical" evidence="10">
    <location>
        <begin position="390"/>
        <end position="411"/>
    </location>
</feature>
<dbReference type="PANTHER" id="PTHR24223:SF330">
    <property type="entry name" value="ATP-BINDING CASSETTE SUB-FAMILY C MEMBER 10"/>
    <property type="match status" value="1"/>
</dbReference>
<dbReference type="STRING" id="334426.A0A158PGF4"/>
<dbReference type="Pfam" id="PF00005">
    <property type="entry name" value="ABC_tran"/>
    <property type="match status" value="2"/>
</dbReference>
<dbReference type="InterPro" id="IPR003439">
    <property type="entry name" value="ABC_transporter-like_ATP-bd"/>
</dbReference>
<dbReference type="GO" id="GO:0005886">
    <property type="term" value="C:plasma membrane"/>
    <property type="evidence" value="ECO:0007669"/>
    <property type="project" value="UniProtKB-SubCell"/>
</dbReference>
<evidence type="ECO:0000256" key="4">
    <source>
        <dbReference type="ARBA" id="ARBA00022692"/>
    </source>
</evidence>
<dbReference type="GO" id="GO:0005524">
    <property type="term" value="F:ATP binding"/>
    <property type="evidence" value="ECO:0007669"/>
    <property type="project" value="UniProtKB-KW"/>
</dbReference>
<dbReference type="FunFam" id="3.40.50.300:FF:002145">
    <property type="entry name" value="ABC transporter (MsbA subfamily)"/>
    <property type="match status" value="1"/>
</dbReference>
<evidence type="ECO:0000256" key="7">
    <source>
        <dbReference type="ARBA" id="ARBA00022989"/>
    </source>
</evidence>
<dbReference type="AlphaFoldDB" id="A0A158PGF4"/>
<evidence type="ECO:0000313" key="13">
    <source>
        <dbReference type="EMBL" id="VDM56770.1"/>
    </source>
</evidence>
<evidence type="ECO:0000259" key="12">
    <source>
        <dbReference type="PROSITE" id="PS50929"/>
    </source>
</evidence>
<dbReference type="GO" id="GO:0140359">
    <property type="term" value="F:ABC-type transporter activity"/>
    <property type="evidence" value="ECO:0007669"/>
    <property type="project" value="InterPro"/>
</dbReference>
<proteinExistence type="predicted"/>
<keyword evidence="6" id="KW-0067">ATP-binding</keyword>
<evidence type="ECO:0000256" key="6">
    <source>
        <dbReference type="ARBA" id="ARBA00022840"/>
    </source>
</evidence>
<reference evidence="13 14" key="2">
    <citation type="submission" date="2018-11" db="EMBL/GenBank/DDBJ databases">
        <authorList>
            <consortium name="Pathogen Informatics"/>
        </authorList>
    </citation>
    <scope>NUCLEOTIDE SEQUENCE [LARGE SCALE GENOMIC DNA]</scope>
    <source>
        <strain evidence="13 14">Costa Rica</strain>
    </source>
</reference>
<dbReference type="InterPro" id="IPR003593">
    <property type="entry name" value="AAA+_ATPase"/>
</dbReference>
<dbReference type="SUPFAM" id="SSF52540">
    <property type="entry name" value="P-loop containing nucleoside triphosphate hydrolases"/>
    <property type="match status" value="2"/>
</dbReference>
<evidence type="ECO:0000313" key="14">
    <source>
        <dbReference type="Proteomes" id="UP000267027"/>
    </source>
</evidence>
<feature type="transmembrane region" description="Helical" evidence="10">
    <location>
        <begin position="423"/>
        <end position="445"/>
    </location>
</feature>
<dbReference type="InterPro" id="IPR027417">
    <property type="entry name" value="P-loop_NTPase"/>
</dbReference>
<evidence type="ECO:0000256" key="10">
    <source>
        <dbReference type="SAM" id="Phobius"/>
    </source>
</evidence>
<evidence type="ECO:0000256" key="3">
    <source>
        <dbReference type="ARBA" id="ARBA00022475"/>
    </source>
</evidence>
<keyword evidence="2" id="KW-0813">Transport</keyword>
<feature type="transmembrane region" description="Helical" evidence="10">
    <location>
        <begin position="173"/>
        <end position="202"/>
    </location>
</feature>
<keyword evidence="8 10" id="KW-0472">Membrane</keyword>
<dbReference type="SMART" id="SM00382">
    <property type="entry name" value="AAA"/>
    <property type="match status" value="1"/>
</dbReference>
<protein>
    <submittedName>
        <fullName evidence="15">ABC transporter</fullName>
    </submittedName>
</protein>
<feature type="domain" description="ABC transporter" evidence="11">
    <location>
        <begin position="478"/>
        <end position="712"/>
    </location>
</feature>
<evidence type="ECO:0000313" key="15">
    <source>
        <dbReference type="WBParaSite" id="ACOC_0000518401-mRNA-1"/>
    </source>
</evidence>
<dbReference type="Gene3D" id="3.40.50.300">
    <property type="entry name" value="P-loop containing nucleotide triphosphate hydrolases"/>
    <property type="match status" value="2"/>
</dbReference>
<dbReference type="OMA" id="LICITHI"/>
<dbReference type="EMBL" id="UYYA01003854">
    <property type="protein sequence ID" value="VDM56770.1"/>
    <property type="molecule type" value="Genomic_DNA"/>
</dbReference>
<dbReference type="GO" id="GO:0016887">
    <property type="term" value="F:ATP hydrolysis activity"/>
    <property type="evidence" value="ECO:0007669"/>
    <property type="project" value="InterPro"/>
</dbReference>
<evidence type="ECO:0000256" key="2">
    <source>
        <dbReference type="ARBA" id="ARBA00022448"/>
    </source>
</evidence>
<feature type="transmembrane region" description="Helical" evidence="10">
    <location>
        <begin position="271"/>
        <end position="293"/>
    </location>
</feature>
<dbReference type="CDD" id="cd18605">
    <property type="entry name" value="ABC_6TM_MRP7_D2_like"/>
    <property type="match status" value="1"/>
</dbReference>
<evidence type="ECO:0000259" key="11">
    <source>
        <dbReference type="PROSITE" id="PS50893"/>
    </source>
</evidence>